<dbReference type="Gene3D" id="3.40.50.12780">
    <property type="entry name" value="N-terminal domain of ligase-like"/>
    <property type="match status" value="1"/>
</dbReference>
<dbReference type="InterPro" id="IPR042099">
    <property type="entry name" value="ANL_N_sf"/>
</dbReference>
<name>A0ABQ5V030_9PROT</name>
<comment type="caution">
    <text evidence="2">The sequence shown here is derived from an EMBL/GenBank/DDBJ whole genome shotgun (WGS) entry which is preliminary data.</text>
</comment>
<dbReference type="InterPro" id="IPR045851">
    <property type="entry name" value="AMP-bd_C_sf"/>
</dbReference>
<accession>A0ABQ5V030</accession>
<feature type="domain" description="AMP-dependent ligase C-terminal" evidence="1">
    <location>
        <begin position="366"/>
        <end position="461"/>
    </location>
</feature>
<keyword evidence="2" id="KW-0436">Ligase</keyword>
<evidence type="ECO:0000313" key="2">
    <source>
        <dbReference type="EMBL" id="GLQ19597.1"/>
    </source>
</evidence>
<dbReference type="RefSeq" id="WP_284369385.1">
    <property type="nucleotide sequence ID" value="NZ_BSNJ01000001.1"/>
</dbReference>
<organism evidence="2 3">
    <name type="scientific">Algimonas porphyrae</name>
    <dbReference type="NCBI Taxonomy" id="1128113"/>
    <lineage>
        <taxon>Bacteria</taxon>
        <taxon>Pseudomonadati</taxon>
        <taxon>Pseudomonadota</taxon>
        <taxon>Alphaproteobacteria</taxon>
        <taxon>Maricaulales</taxon>
        <taxon>Robiginitomaculaceae</taxon>
        <taxon>Algimonas</taxon>
    </lineage>
</organism>
<protein>
    <submittedName>
        <fullName evidence="2">Phenylacetate-coenzyme A ligase</fullName>
    </submittedName>
</protein>
<dbReference type="InterPro" id="IPR028154">
    <property type="entry name" value="AMP-dep_Lig_C"/>
</dbReference>
<dbReference type="Gene3D" id="3.30.300.30">
    <property type="match status" value="1"/>
</dbReference>
<gene>
    <name evidence="2" type="ORF">GCM10007854_05520</name>
</gene>
<keyword evidence="3" id="KW-1185">Reference proteome</keyword>
<dbReference type="Pfam" id="PF14535">
    <property type="entry name" value="AMP-binding_C_2"/>
    <property type="match status" value="1"/>
</dbReference>
<dbReference type="Proteomes" id="UP001161390">
    <property type="component" value="Unassembled WGS sequence"/>
</dbReference>
<reference evidence="2" key="2">
    <citation type="submission" date="2023-01" db="EMBL/GenBank/DDBJ databases">
        <title>Draft genome sequence of Algimonas porphyrae strain NBRC 108216.</title>
        <authorList>
            <person name="Sun Q."/>
            <person name="Mori K."/>
        </authorList>
    </citation>
    <scope>NUCLEOTIDE SEQUENCE</scope>
    <source>
        <strain evidence="2">NBRC 108216</strain>
    </source>
</reference>
<evidence type="ECO:0000313" key="3">
    <source>
        <dbReference type="Proteomes" id="UP001161390"/>
    </source>
</evidence>
<reference evidence="2" key="1">
    <citation type="journal article" date="2014" name="Int. J. Syst. Evol. Microbiol.">
        <title>Complete genome of a new Firmicutes species belonging to the dominant human colonic microbiota ('Ruminococcus bicirculans') reveals two chromosomes and a selective capacity to utilize plant glucans.</title>
        <authorList>
            <consortium name="NISC Comparative Sequencing Program"/>
            <person name="Wegmann U."/>
            <person name="Louis P."/>
            <person name="Goesmann A."/>
            <person name="Henrissat B."/>
            <person name="Duncan S.H."/>
            <person name="Flint H.J."/>
        </authorList>
    </citation>
    <scope>NUCLEOTIDE SEQUENCE</scope>
    <source>
        <strain evidence="2">NBRC 108216</strain>
    </source>
</reference>
<proteinExistence type="predicted"/>
<dbReference type="SUPFAM" id="SSF56801">
    <property type="entry name" value="Acetyl-CoA synthetase-like"/>
    <property type="match status" value="1"/>
</dbReference>
<sequence>MSATYFDYVDPDAIRADHPIGEGFIDFARNTSRDALFAHQDRLFRRMLVLAWKTPFYQKLWGDQGIEPGDIDGLKDIEKLPMFDKSDIMASIERDPPLGDLTGLETYAADKRPPVKVHTTSGTTGKPQVLVFGPKSREVQNLLLARLYTLQGIGQGDIVHSVYGHGPINGGHYVREAVTHWTQAIFLSAGTGVETRSVKQVQMMADFRSTAVVGFADYIKKLAKVAREQGLEPGKDIPIRTISGHMGREDKNSVSEMWGGAECYDWYGVGDTGAIAGEGPDQDGLYVLEDAHYLEVCDIDTGAPVRDGQTGDMVVTCLFKDDVYPIIRFNTHDVTAVRPGKSSLGFELTRIEGFLGRSDNMVKLRGINIFPQAIGPLMEEIEAFGGEFYCKAERDATGRDEMIVVAETKIPVTPDLEQRFEALLKSKLGLGMGVKLVPMGTTSDVTQVDVRQKPIRLVDTRFD</sequence>
<dbReference type="PANTHER" id="PTHR43845">
    <property type="entry name" value="BLR5969 PROTEIN"/>
    <property type="match status" value="1"/>
</dbReference>
<dbReference type="PANTHER" id="PTHR43845:SF1">
    <property type="entry name" value="BLR5969 PROTEIN"/>
    <property type="match status" value="1"/>
</dbReference>
<dbReference type="EMBL" id="BSNJ01000001">
    <property type="protein sequence ID" value="GLQ19597.1"/>
    <property type="molecule type" value="Genomic_DNA"/>
</dbReference>
<dbReference type="GO" id="GO:0016874">
    <property type="term" value="F:ligase activity"/>
    <property type="evidence" value="ECO:0007669"/>
    <property type="project" value="UniProtKB-KW"/>
</dbReference>
<evidence type="ECO:0000259" key="1">
    <source>
        <dbReference type="Pfam" id="PF14535"/>
    </source>
</evidence>